<evidence type="ECO:0000259" key="6">
    <source>
        <dbReference type="Pfam" id="PF00251"/>
    </source>
</evidence>
<keyword evidence="4 5" id="KW-0326">Glycosidase</keyword>
<evidence type="ECO:0000313" key="9">
    <source>
        <dbReference type="Proteomes" id="UP000320791"/>
    </source>
</evidence>
<dbReference type="PANTHER" id="PTHR43101">
    <property type="entry name" value="BETA-FRUCTOSIDASE"/>
    <property type="match status" value="1"/>
</dbReference>
<protein>
    <recommendedName>
        <fullName evidence="2">beta-fructofuranosidase</fullName>
        <ecNumber evidence="2">3.2.1.26</ecNumber>
    </recommendedName>
</protein>
<evidence type="ECO:0000256" key="2">
    <source>
        <dbReference type="ARBA" id="ARBA00012758"/>
    </source>
</evidence>
<gene>
    <name evidence="8" type="ORF">FRX94_07575</name>
</gene>
<evidence type="ECO:0000256" key="4">
    <source>
        <dbReference type="ARBA" id="ARBA00023295"/>
    </source>
</evidence>
<feature type="domain" description="Glycosyl hydrolase family 32 C-terminal" evidence="7">
    <location>
        <begin position="356"/>
        <end position="447"/>
    </location>
</feature>
<dbReference type="RefSeq" id="WP_146324527.1">
    <property type="nucleotide sequence ID" value="NZ_BAABLR010000071.1"/>
</dbReference>
<dbReference type="Pfam" id="PF08244">
    <property type="entry name" value="Glyco_hydro_32C"/>
    <property type="match status" value="1"/>
</dbReference>
<evidence type="ECO:0000259" key="7">
    <source>
        <dbReference type="Pfam" id="PF08244"/>
    </source>
</evidence>
<dbReference type="InterPro" id="IPR023296">
    <property type="entry name" value="Glyco_hydro_beta-prop_sf"/>
</dbReference>
<dbReference type="InterPro" id="IPR051214">
    <property type="entry name" value="GH32_Enzymes"/>
</dbReference>
<dbReference type="EC" id="3.2.1.26" evidence="2"/>
<dbReference type="SMART" id="SM00640">
    <property type="entry name" value="Glyco_32"/>
    <property type="match status" value="1"/>
</dbReference>
<sequence length="459" mass="50392">MSHATHHPELHATAEQGILNAPAGVLRGADSWHIFHQYQPTIQAAPRWAHQVSPAAPYDWVICDDVLAPVGTETQLRAGSVAHDGNTADLFFTSVTEDGCSIHVATIENIAETLAEISDDALHLDEHVVRCGEVLADRDGFTDFRSPCVFPKDNGWLMLAVTGKTEHPTLVISESTDRRNWNVLGPLTFQGTTNLENEQRLVAPRIIQLRDELHPDSEELFDILIVTLERDGIDHSGYLVGRLDGTVFTVRTPFQRLDFGHDFTRPRNTNTLDHATYGRAALFGLMNGIGRYDDPTTHHSLKTEDWANCLSVPRLTTLEGGLLFQTPAFGLPAAVEQTNWARMWTGLFDASEGAVTVTLYNPDESIAAVVRHSGDRLQFDRSMNPHHLGSPIAEAELIAADTDALTILVDGSTVEIFADGGVATMASRVYFDTYCAHLEVETTGDATVLQCYEVTGSEL</sequence>
<dbReference type="InterPro" id="IPR001362">
    <property type="entry name" value="Glyco_hydro_32"/>
</dbReference>
<feature type="domain" description="Glycosyl hydrolase family 32 N-terminal" evidence="6">
    <location>
        <begin position="11"/>
        <end position="327"/>
    </location>
</feature>
<dbReference type="SUPFAM" id="SSF75005">
    <property type="entry name" value="Arabinanase/levansucrase/invertase"/>
    <property type="match status" value="1"/>
</dbReference>
<keyword evidence="9" id="KW-1185">Reference proteome</keyword>
<proteinExistence type="inferred from homology"/>
<dbReference type="EMBL" id="VOHM01000014">
    <property type="protein sequence ID" value="TWT24991.1"/>
    <property type="molecule type" value="Genomic_DNA"/>
</dbReference>
<comment type="similarity">
    <text evidence="1 5">Belongs to the glycosyl hydrolase 32 family.</text>
</comment>
<dbReference type="GO" id="GO:0005975">
    <property type="term" value="P:carbohydrate metabolic process"/>
    <property type="evidence" value="ECO:0007669"/>
    <property type="project" value="InterPro"/>
</dbReference>
<dbReference type="PANTHER" id="PTHR43101:SF1">
    <property type="entry name" value="BETA-FRUCTOSIDASE"/>
    <property type="match status" value="1"/>
</dbReference>
<dbReference type="OrthoDB" id="9776657at2"/>
<dbReference type="GO" id="GO:0004564">
    <property type="term" value="F:beta-fructofuranosidase activity"/>
    <property type="evidence" value="ECO:0007669"/>
    <property type="project" value="UniProtKB-EC"/>
</dbReference>
<evidence type="ECO:0000256" key="3">
    <source>
        <dbReference type="ARBA" id="ARBA00022801"/>
    </source>
</evidence>
<evidence type="ECO:0000313" key="8">
    <source>
        <dbReference type="EMBL" id="TWT24991.1"/>
    </source>
</evidence>
<name>A0A5C5UE58_9CORY</name>
<dbReference type="Pfam" id="PF00251">
    <property type="entry name" value="Glyco_hydro_32N"/>
    <property type="match status" value="1"/>
</dbReference>
<dbReference type="InterPro" id="IPR013189">
    <property type="entry name" value="Glyco_hydro_32_C"/>
</dbReference>
<dbReference type="Proteomes" id="UP000320791">
    <property type="component" value="Unassembled WGS sequence"/>
</dbReference>
<accession>A0A5C5UE58</accession>
<evidence type="ECO:0000256" key="1">
    <source>
        <dbReference type="ARBA" id="ARBA00009902"/>
    </source>
</evidence>
<reference evidence="8 9" key="1">
    <citation type="submission" date="2019-08" db="EMBL/GenBank/DDBJ databases">
        <authorList>
            <person name="Lei W."/>
        </authorList>
    </citation>
    <scope>NUCLEOTIDE SEQUENCE [LARGE SCALE GENOMIC DNA]</scope>
    <source>
        <strain evidence="8 9">CCUG 58627</strain>
    </source>
</reference>
<dbReference type="SUPFAM" id="SSF49899">
    <property type="entry name" value="Concanavalin A-like lectins/glucanases"/>
    <property type="match status" value="1"/>
</dbReference>
<keyword evidence="3 5" id="KW-0378">Hydrolase</keyword>
<dbReference type="Gene3D" id="2.60.120.560">
    <property type="entry name" value="Exo-inulinase, domain 1"/>
    <property type="match status" value="1"/>
</dbReference>
<organism evidence="8 9">
    <name type="scientific">Corynebacterium canis</name>
    <dbReference type="NCBI Taxonomy" id="679663"/>
    <lineage>
        <taxon>Bacteria</taxon>
        <taxon>Bacillati</taxon>
        <taxon>Actinomycetota</taxon>
        <taxon>Actinomycetes</taxon>
        <taxon>Mycobacteriales</taxon>
        <taxon>Corynebacteriaceae</taxon>
        <taxon>Corynebacterium</taxon>
    </lineage>
</organism>
<dbReference type="Gene3D" id="2.115.10.20">
    <property type="entry name" value="Glycosyl hydrolase domain, family 43"/>
    <property type="match status" value="1"/>
</dbReference>
<dbReference type="InterPro" id="IPR013320">
    <property type="entry name" value="ConA-like_dom_sf"/>
</dbReference>
<evidence type="ECO:0000256" key="5">
    <source>
        <dbReference type="RuleBase" id="RU362110"/>
    </source>
</evidence>
<dbReference type="AlphaFoldDB" id="A0A5C5UE58"/>
<comment type="caution">
    <text evidence="8">The sequence shown here is derived from an EMBL/GenBank/DDBJ whole genome shotgun (WGS) entry which is preliminary data.</text>
</comment>
<dbReference type="InterPro" id="IPR013148">
    <property type="entry name" value="Glyco_hydro_32_N"/>
</dbReference>